<proteinExistence type="predicted"/>
<evidence type="ECO:0000313" key="2">
    <source>
        <dbReference type="EMBL" id="AQY23001.1"/>
    </source>
</evidence>
<organism evidence="2 3">
    <name type="scientific">Riemerella anatipestifer</name>
    <name type="common">Moraxella anatipestifer</name>
    <dbReference type="NCBI Taxonomy" id="34085"/>
    <lineage>
        <taxon>Bacteria</taxon>
        <taxon>Pseudomonadati</taxon>
        <taxon>Bacteroidota</taxon>
        <taxon>Flavobacteriia</taxon>
        <taxon>Flavobacteriales</taxon>
        <taxon>Weeksellaceae</taxon>
        <taxon>Riemerella</taxon>
    </lineage>
</organism>
<reference evidence="2 3" key="1">
    <citation type="submission" date="2015-06" db="EMBL/GenBank/DDBJ databases">
        <title>R. anatipestifer strain HXb2 is the most virulent strain so far, and the genome sequence would help us uncover the pathogenesis.</title>
        <authorList>
            <person name="Hu Q."/>
            <person name="Qi J."/>
            <person name="Bo H."/>
            <person name="Liu G."/>
            <person name="Tao M."/>
            <person name="Ding Y."/>
            <person name="Xue Y."/>
        </authorList>
    </citation>
    <scope>NUCLEOTIDE SEQUENCE [LARGE SCALE GENOMIC DNA]</scope>
    <source>
        <strain evidence="2 3">HXb2</strain>
    </source>
</reference>
<gene>
    <name evidence="2" type="ORF">AB406_2061</name>
</gene>
<dbReference type="Pfam" id="PF11363">
    <property type="entry name" value="DUF3164"/>
    <property type="match status" value="1"/>
</dbReference>
<dbReference type="AlphaFoldDB" id="A0A1S7DVB5"/>
<evidence type="ECO:0000256" key="1">
    <source>
        <dbReference type="SAM" id="MobiDB-lite"/>
    </source>
</evidence>
<evidence type="ECO:0000313" key="3">
    <source>
        <dbReference type="Proteomes" id="UP000189883"/>
    </source>
</evidence>
<dbReference type="Proteomes" id="UP000189883">
    <property type="component" value="Chromosome"/>
</dbReference>
<evidence type="ECO:0008006" key="4">
    <source>
        <dbReference type="Google" id="ProtNLM"/>
    </source>
</evidence>
<dbReference type="RefSeq" id="WP_079208192.1">
    <property type="nucleotide sequence ID" value="NZ_CP011859.1"/>
</dbReference>
<dbReference type="EMBL" id="CP011859">
    <property type="protein sequence ID" value="AQY23001.1"/>
    <property type="molecule type" value="Genomic_DNA"/>
</dbReference>
<feature type="compositionally biased region" description="Basic and acidic residues" evidence="1">
    <location>
        <begin position="24"/>
        <end position="40"/>
    </location>
</feature>
<dbReference type="InterPro" id="IPR021505">
    <property type="entry name" value="Phage_B3_Orf6"/>
</dbReference>
<name>A0A1S7DVB5_RIEAN</name>
<accession>A0A1S7DVB5</accession>
<feature type="region of interest" description="Disordered" evidence="1">
    <location>
        <begin position="21"/>
        <end position="41"/>
    </location>
</feature>
<sequence length="221" mass="25945">MNNLEQLLQKPISELSSAELEQVMTHKREQERQKEAKERADYEDEKEVFINDLAGAFREQAEKLKAIKSMAIGKGMELNRRIYEINGKEMKEGQKTFTIKNKKDNVKVVIDTQERFEFTEEAQVHISAIKDIFKEKFEQRNKGFYSLLDSILMRNSNGDYDAKLLTKARLQVRKIGDEALITEFDKLQDCMRVVGSSTYLRVYERDENKKWRDISLNFSSI</sequence>
<protein>
    <recommendedName>
        <fullName evidence="4">DUF3164 domain-containing protein</fullName>
    </recommendedName>
</protein>